<dbReference type="OMA" id="VEVHIAM"/>
<protein>
    <submittedName>
        <fullName evidence="1">Transposon TX1 uncharacterized</fullName>
    </submittedName>
</protein>
<keyword evidence="2" id="KW-1185">Reference proteome</keyword>
<dbReference type="AlphaFoldDB" id="A0A151T0R8"/>
<dbReference type="EMBL" id="CM003611">
    <property type="protein sequence ID" value="KYP60645.1"/>
    <property type="molecule type" value="Genomic_DNA"/>
</dbReference>
<reference evidence="1 2" key="1">
    <citation type="journal article" date="2012" name="Nat. Biotechnol.">
        <title>Draft genome sequence of pigeonpea (Cajanus cajan), an orphan legume crop of resource-poor farmers.</title>
        <authorList>
            <person name="Varshney R.K."/>
            <person name="Chen W."/>
            <person name="Li Y."/>
            <person name="Bharti A.K."/>
            <person name="Saxena R.K."/>
            <person name="Schlueter J.A."/>
            <person name="Donoghue M.T."/>
            <person name="Azam S."/>
            <person name="Fan G."/>
            <person name="Whaley A.M."/>
            <person name="Farmer A.D."/>
            <person name="Sheridan J."/>
            <person name="Iwata A."/>
            <person name="Tuteja R."/>
            <person name="Penmetsa R.V."/>
            <person name="Wu W."/>
            <person name="Upadhyaya H.D."/>
            <person name="Yang S.P."/>
            <person name="Shah T."/>
            <person name="Saxena K.B."/>
            <person name="Michael T."/>
            <person name="McCombie W.R."/>
            <person name="Yang B."/>
            <person name="Zhang G."/>
            <person name="Yang H."/>
            <person name="Wang J."/>
            <person name="Spillane C."/>
            <person name="Cook D.R."/>
            <person name="May G.D."/>
            <person name="Xu X."/>
            <person name="Jackson S.A."/>
        </authorList>
    </citation>
    <scope>NUCLEOTIDE SEQUENCE [LARGE SCALE GENOMIC DNA]</scope>
    <source>
        <strain evidence="2">cv. Asha</strain>
    </source>
</reference>
<sequence length="111" mass="12798">MIMGMKPLKAPGLDSFQPFFYKQFWPIVSKDLQYLVKKAFRNSLLDTLLVLIPKVDNLSYLNDFRPISLCNIAYKVITKILVAHIRPFLVNIVGPFQGRFIPRRGTTDNVL</sequence>
<dbReference type="Proteomes" id="UP000075243">
    <property type="component" value="Chromosome 9"/>
</dbReference>
<dbReference type="PANTHER" id="PTHR19446">
    <property type="entry name" value="REVERSE TRANSCRIPTASES"/>
    <property type="match status" value="1"/>
</dbReference>
<organism evidence="1 2">
    <name type="scientific">Cajanus cajan</name>
    <name type="common">Pigeon pea</name>
    <name type="synonym">Cajanus indicus</name>
    <dbReference type="NCBI Taxonomy" id="3821"/>
    <lineage>
        <taxon>Eukaryota</taxon>
        <taxon>Viridiplantae</taxon>
        <taxon>Streptophyta</taxon>
        <taxon>Embryophyta</taxon>
        <taxon>Tracheophyta</taxon>
        <taxon>Spermatophyta</taxon>
        <taxon>Magnoliopsida</taxon>
        <taxon>eudicotyledons</taxon>
        <taxon>Gunneridae</taxon>
        <taxon>Pentapetalae</taxon>
        <taxon>rosids</taxon>
        <taxon>fabids</taxon>
        <taxon>Fabales</taxon>
        <taxon>Fabaceae</taxon>
        <taxon>Papilionoideae</taxon>
        <taxon>50 kb inversion clade</taxon>
        <taxon>NPAAA clade</taxon>
        <taxon>indigoferoid/millettioid clade</taxon>
        <taxon>Phaseoleae</taxon>
        <taxon>Cajanus</taxon>
    </lineage>
</organism>
<dbReference type="Gramene" id="C.cajan_22394.t">
    <property type="protein sequence ID" value="C.cajan_22394.t"/>
    <property type="gene ID" value="C.cajan_22394"/>
</dbReference>
<accession>A0A151T0R8</accession>
<gene>
    <name evidence="1" type="ORF">KK1_023052</name>
</gene>
<dbReference type="STRING" id="3821.A0A151T0R8"/>
<evidence type="ECO:0000313" key="1">
    <source>
        <dbReference type="EMBL" id="KYP60645.1"/>
    </source>
</evidence>
<evidence type="ECO:0000313" key="2">
    <source>
        <dbReference type="Proteomes" id="UP000075243"/>
    </source>
</evidence>
<proteinExistence type="predicted"/>
<name>A0A151T0R8_CAJCA</name>